<keyword evidence="3 5" id="KW-1133">Transmembrane helix</keyword>
<dbReference type="PANTHER" id="PTHR10671:SF108">
    <property type="entry name" value="CLAUDIN FAMILY PROTEIN-RELATED"/>
    <property type="match status" value="1"/>
</dbReference>
<evidence type="ECO:0000256" key="3">
    <source>
        <dbReference type="ARBA" id="ARBA00022989"/>
    </source>
</evidence>
<keyword evidence="2 5" id="KW-0812">Transmembrane</keyword>
<feature type="transmembrane region" description="Helical" evidence="5">
    <location>
        <begin position="7"/>
        <end position="29"/>
    </location>
</feature>
<dbReference type="PANTHER" id="PTHR10671">
    <property type="entry name" value="EPITHELIAL MEMBRANE PROTEIN-RELATED"/>
    <property type="match status" value="1"/>
</dbReference>
<organism evidence="6 7">
    <name type="scientific">Hydra vulgaris</name>
    <name type="common">Hydra</name>
    <name type="synonym">Hydra attenuata</name>
    <dbReference type="NCBI Taxonomy" id="6087"/>
    <lineage>
        <taxon>Eukaryota</taxon>
        <taxon>Metazoa</taxon>
        <taxon>Cnidaria</taxon>
        <taxon>Hydrozoa</taxon>
        <taxon>Hydroidolina</taxon>
        <taxon>Anthoathecata</taxon>
        <taxon>Aplanulata</taxon>
        <taxon>Hydridae</taxon>
        <taxon>Hydra</taxon>
    </lineage>
</organism>
<keyword evidence="6" id="KW-1185">Reference proteome</keyword>
<gene>
    <name evidence="7" type="primary">LOC136081048</name>
</gene>
<evidence type="ECO:0000313" key="6">
    <source>
        <dbReference type="Proteomes" id="UP001652625"/>
    </source>
</evidence>
<evidence type="ECO:0000256" key="2">
    <source>
        <dbReference type="ARBA" id="ARBA00022692"/>
    </source>
</evidence>
<dbReference type="Proteomes" id="UP001652625">
    <property type="component" value="Chromosome 06"/>
</dbReference>
<protein>
    <submittedName>
        <fullName evidence="7">Lens fiber membrane intrinsic protein-like</fullName>
    </submittedName>
</protein>
<evidence type="ECO:0000256" key="1">
    <source>
        <dbReference type="ARBA" id="ARBA00004141"/>
    </source>
</evidence>
<evidence type="ECO:0000256" key="5">
    <source>
        <dbReference type="SAM" id="Phobius"/>
    </source>
</evidence>
<comment type="subcellular location">
    <subcellularLocation>
        <location evidence="1">Membrane</location>
        <topology evidence="1">Multi-pass membrane protein</topology>
    </subcellularLocation>
</comment>
<dbReference type="Pfam" id="PF00822">
    <property type="entry name" value="PMP22_Claudin"/>
    <property type="match status" value="1"/>
</dbReference>
<name>A0ABM4BYW8_HYDVU</name>
<dbReference type="Gene3D" id="1.20.140.150">
    <property type="match status" value="1"/>
</dbReference>
<proteinExistence type="predicted"/>
<dbReference type="InterPro" id="IPR004031">
    <property type="entry name" value="PMP22/EMP/MP20/Claudin"/>
</dbReference>
<evidence type="ECO:0000256" key="4">
    <source>
        <dbReference type="ARBA" id="ARBA00023136"/>
    </source>
</evidence>
<keyword evidence="4 5" id="KW-0472">Membrane</keyword>
<feature type="transmembrane region" description="Helical" evidence="5">
    <location>
        <begin position="97"/>
        <end position="117"/>
    </location>
</feature>
<dbReference type="InterPro" id="IPR050579">
    <property type="entry name" value="PMP-22/EMP/MP20-like"/>
</dbReference>
<accession>A0ABM4BYW8</accession>
<feature type="transmembrane region" description="Helical" evidence="5">
    <location>
        <begin position="66"/>
        <end position="85"/>
    </location>
</feature>
<feature type="transmembrane region" description="Helical" evidence="5">
    <location>
        <begin position="129"/>
        <end position="152"/>
    </location>
</feature>
<dbReference type="GeneID" id="136081048"/>
<evidence type="ECO:0000313" key="7">
    <source>
        <dbReference type="RefSeq" id="XP_065654436.1"/>
    </source>
</evidence>
<sequence length="159" mass="17603">MALINIIYCGTIFFGIVLAILSTSGNYWIEYTNSTVSYHSGIWNYCLNVCVKMQNKSASLIVTETFMVIGCLTYFLAFGLSLVSYFKIIKKLENHKISGAVLCATAVIMVIGLSTYTSNIQTSKNFKYSWSYIIGWCSVAISAISATICFLMKVESQPA</sequence>
<reference evidence="7" key="1">
    <citation type="submission" date="2025-08" db="UniProtKB">
        <authorList>
            <consortium name="RefSeq"/>
        </authorList>
    </citation>
    <scope>IDENTIFICATION</scope>
</reference>
<dbReference type="RefSeq" id="XP_065654436.1">
    <property type="nucleotide sequence ID" value="XM_065798364.1"/>
</dbReference>